<comment type="pathway">
    <text evidence="4">Cofactor biosynthesis; (R)-pantothenate biosynthesis; (R)-pantoate from 3-methyl-2-oxobutanoate: step 2/2.</text>
</comment>
<sequence length="308" mass="34614">MKILVVGAGGVGGYFGARLAESGEDVTFLVREKRAKRLREDGLVVKSIHGDIHIQPALVTKETPRIFDVVLLSTKAYHLQEVMEDLTGFVGEETVIVPLLNGFAHVEQLEMKFGAERVSGGLCFIETTLNEHGHIIQTSGVHKITFGERTGIDSERMDKLEQAFAKTKAMYKNSDHVLRDMWNKYLFITTLSSVTTLTRAPIGAVLASKGGEQFVEALMIEIKMVMDAIEAPLSENIVQRHMETMHKQDYGMKSSMQRDMEKGLHVEGDHLQGYLLQKAKEQGMRCPYLEAVYQNLKVYEVQKNKRSL</sequence>
<dbReference type="Pfam" id="PF02558">
    <property type="entry name" value="ApbA"/>
    <property type="match status" value="1"/>
</dbReference>
<protein>
    <recommendedName>
        <fullName evidence="4">2-dehydropantoate 2-reductase</fullName>
        <ecNumber evidence="4">1.1.1.169</ecNumber>
    </recommendedName>
    <alternativeName>
        <fullName evidence="4">Ketopantoate reductase</fullName>
    </alternativeName>
</protein>
<evidence type="ECO:0000256" key="2">
    <source>
        <dbReference type="ARBA" id="ARBA00022857"/>
    </source>
</evidence>
<dbReference type="NCBIfam" id="NF005094">
    <property type="entry name" value="PRK06522.2-5"/>
    <property type="match status" value="1"/>
</dbReference>
<dbReference type="InterPro" id="IPR003710">
    <property type="entry name" value="ApbA"/>
</dbReference>
<evidence type="ECO:0000259" key="6">
    <source>
        <dbReference type="Pfam" id="PF08546"/>
    </source>
</evidence>
<organism evidence="7 8">
    <name type="scientific">Priestia endophytica DSM 13796</name>
    <dbReference type="NCBI Taxonomy" id="1121089"/>
    <lineage>
        <taxon>Bacteria</taxon>
        <taxon>Bacillati</taxon>
        <taxon>Bacillota</taxon>
        <taxon>Bacilli</taxon>
        <taxon>Bacillales</taxon>
        <taxon>Bacillaceae</taxon>
        <taxon>Priestia</taxon>
    </lineage>
</organism>
<dbReference type="InterPro" id="IPR008927">
    <property type="entry name" value="6-PGluconate_DH-like_C_sf"/>
</dbReference>
<name>A0A1I6ADU6_9BACI</name>
<feature type="domain" description="Ketopantoate reductase C-terminal" evidence="6">
    <location>
        <begin position="177"/>
        <end position="300"/>
    </location>
</feature>
<evidence type="ECO:0000313" key="8">
    <source>
        <dbReference type="Proteomes" id="UP000182762"/>
    </source>
</evidence>
<evidence type="ECO:0000256" key="3">
    <source>
        <dbReference type="ARBA" id="ARBA00023002"/>
    </source>
</evidence>
<dbReference type="SUPFAM" id="SSF48179">
    <property type="entry name" value="6-phosphogluconate dehydrogenase C-terminal domain-like"/>
    <property type="match status" value="1"/>
</dbReference>
<keyword evidence="2 4" id="KW-0521">NADP</keyword>
<evidence type="ECO:0000259" key="5">
    <source>
        <dbReference type="Pfam" id="PF02558"/>
    </source>
</evidence>
<dbReference type="InterPro" id="IPR013328">
    <property type="entry name" value="6PGD_dom2"/>
</dbReference>
<keyword evidence="4" id="KW-0566">Pantothenate biosynthesis</keyword>
<gene>
    <name evidence="7" type="ORF">SAMN02745910_02650</name>
</gene>
<dbReference type="Pfam" id="PF08546">
    <property type="entry name" value="ApbA_C"/>
    <property type="match status" value="1"/>
</dbReference>
<dbReference type="PANTHER" id="PTHR21708:SF26">
    <property type="entry name" value="2-DEHYDROPANTOATE 2-REDUCTASE"/>
    <property type="match status" value="1"/>
</dbReference>
<dbReference type="InterPro" id="IPR051402">
    <property type="entry name" value="KPR-Related"/>
</dbReference>
<comment type="caution">
    <text evidence="7">The sequence shown here is derived from an EMBL/GenBank/DDBJ whole genome shotgun (WGS) entry which is preliminary data.</text>
</comment>
<reference evidence="7 8" key="1">
    <citation type="submission" date="2016-10" db="EMBL/GenBank/DDBJ databases">
        <authorList>
            <person name="Varghese N."/>
            <person name="Submissions S."/>
        </authorList>
    </citation>
    <scope>NUCLEOTIDE SEQUENCE [LARGE SCALE GENOMIC DNA]</scope>
    <source>
        <strain evidence="7 8">DSM 13796</strain>
    </source>
</reference>
<feature type="domain" description="Ketopantoate reductase N-terminal" evidence="5">
    <location>
        <begin position="3"/>
        <end position="149"/>
    </location>
</feature>
<dbReference type="InterPro" id="IPR013332">
    <property type="entry name" value="KPR_N"/>
</dbReference>
<accession>A0A1I6ADU6</accession>
<evidence type="ECO:0000256" key="1">
    <source>
        <dbReference type="ARBA" id="ARBA00007870"/>
    </source>
</evidence>
<evidence type="ECO:0000256" key="4">
    <source>
        <dbReference type="RuleBase" id="RU362068"/>
    </source>
</evidence>
<dbReference type="InterPro" id="IPR036291">
    <property type="entry name" value="NAD(P)-bd_dom_sf"/>
</dbReference>
<proteinExistence type="inferred from homology"/>
<dbReference type="NCBIfam" id="TIGR00745">
    <property type="entry name" value="apbA_panE"/>
    <property type="match status" value="1"/>
</dbReference>
<dbReference type="Gene3D" id="3.40.50.720">
    <property type="entry name" value="NAD(P)-binding Rossmann-like Domain"/>
    <property type="match status" value="1"/>
</dbReference>
<dbReference type="EMBL" id="FOXX01000006">
    <property type="protein sequence ID" value="SFQ66849.1"/>
    <property type="molecule type" value="Genomic_DNA"/>
</dbReference>
<dbReference type="GeneID" id="93711293"/>
<comment type="catalytic activity">
    <reaction evidence="4">
        <text>(R)-pantoate + NADP(+) = 2-dehydropantoate + NADPH + H(+)</text>
        <dbReference type="Rhea" id="RHEA:16233"/>
        <dbReference type="ChEBI" id="CHEBI:11561"/>
        <dbReference type="ChEBI" id="CHEBI:15378"/>
        <dbReference type="ChEBI" id="CHEBI:15980"/>
        <dbReference type="ChEBI" id="CHEBI:57783"/>
        <dbReference type="ChEBI" id="CHEBI:58349"/>
        <dbReference type="EC" id="1.1.1.169"/>
    </reaction>
</comment>
<comment type="function">
    <text evidence="4">Catalyzes the NADPH-dependent reduction of ketopantoate into pantoic acid.</text>
</comment>
<dbReference type="InterPro" id="IPR013752">
    <property type="entry name" value="KPA_reductase"/>
</dbReference>
<comment type="similarity">
    <text evidence="1 4">Belongs to the ketopantoate reductase family.</text>
</comment>
<dbReference type="Gene3D" id="1.10.1040.10">
    <property type="entry name" value="N-(1-d-carboxylethyl)-l-norvaline Dehydrogenase, domain 2"/>
    <property type="match status" value="1"/>
</dbReference>
<keyword evidence="3 4" id="KW-0560">Oxidoreductase</keyword>
<dbReference type="EC" id="1.1.1.169" evidence="4"/>
<keyword evidence="8" id="KW-1185">Reference proteome</keyword>
<dbReference type="SUPFAM" id="SSF51735">
    <property type="entry name" value="NAD(P)-binding Rossmann-fold domains"/>
    <property type="match status" value="1"/>
</dbReference>
<dbReference type="PANTHER" id="PTHR21708">
    <property type="entry name" value="PROBABLE 2-DEHYDROPANTOATE 2-REDUCTASE"/>
    <property type="match status" value="1"/>
</dbReference>
<dbReference type="RefSeq" id="WP_061805343.1">
    <property type="nucleotide sequence ID" value="NZ_FOXX01000006.1"/>
</dbReference>
<evidence type="ECO:0000313" key="7">
    <source>
        <dbReference type="EMBL" id="SFQ66849.1"/>
    </source>
</evidence>
<dbReference type="Proteomes" id="UP000182762">
    <property type="component" value="Unassembled WGS sequence"/>
</dbReference>